<evidence type="ECO:0000313" key="3">
    <source>
        <dbReference type="EMBL" id="MDZ5762187.1"/>
    </source>
</evidence>
<dbReference type="NCBIfam" id="TIGR02122">
    <property type="entry name" value="TRAP_TAXI"/>
    <property type="match status" value="1"/>
</dbReference>
<dbReference type="Proteomes" id="UP001293791">
    <property type="component" value="Unassembled WGS sequence"/>
</dbReference>
<keyword evidence="2" id="KW-0472">Membrane</keyword>
<feature type="transmembrane region" description="Helical" evidence="2">
    <location>
        <begin position="28"/>
        <end position="46"/>
    </location>
</feature>
<name>A0ABU5L813_9RICK</name>
<keyword evidence="2" id="KW-0812">Transmembrane</keyword>
<dbReference type="EMBL" id="JARGYT010000026">
    <property type="protein sequence ID" value="MDZ5762187.1"/>
    <property type="molecule type" value="Genomic_DNA"/>
</dbReference>
<proteinExistence type="predicted"/>
<protein>
    <submittedName>
        <fullName evidence="3">TAXI family TRAP transporter solute-binding subunit</fullName>
    </submittedName>
</protein>
<reference evidence="3 4" key="1">
    <citation type="submission" date="2023-02" db="EMBL/GenBank/DDBJ databases">
        <title>Host association and intracellularity evolved multiple times independently in the Rickettsiales.</title>
        <authorList>
            <person name="Castelli M."/>
            <person name="Nardi T."/>
            <person name="Gammuto L."/>
            <person name="Bellinzona G."/>
            <person name="Sabaneyeva E."/>
            <person name="Potekhin A."/>
            <person name="Serra V."/>
            <person name="Petroni G."/>
            <person name="Sassera D."/>
        </authorList>
    </citation>
    <scope>NUCLEOTIDE SEQUENCE [LARGE SCALE GENOMIC DNA]</scope>
    <source>
        <strain evidence="3 4">BOD18</strain>
    </source>
</reference>
<feature type="region of interest" description="Disordered" evidence="1">
    <location>
        <begin position="312"/>
        <end position="335"/>
    </location>
</feature>
<evidence type="ECO:0000313" key="4">
    <source>
        <dbReference type="Proteomes" id="UP001293791"/>
    </source>
</evidence>
<dbReference type="InterPro" id="IPR011852">
    <property type="entry name" value="TRAP_TAXI"/>
</dbReference>
<dbReference type="PANTHER" id="PTHR42941:SF1">
    <property type="entry name" value="SLL1037 PROTEIN"/>
    <property type="match status" value="1"/>
</dbReference>
<dbReference type="Pfam" id="PF16868">
    <property type="entry name" value="NMT1_3"/>
    <property type="match status" value="1"/>
</dbReference>
<keyword evidence="4" id="KW-1185">Reference proteome</keyword>
<evidence type="ECO:0000256" key="2">
    <source>
        <dbReference type="SAM" id="Phobius"/>
    </source>
</evidence>
<sequence length="335" mass="37595">MSFYIYEYYSLVRGYRVFTKMLRFIQKILYYFCLLLQYPIICTLILNDTKATEYITIGTSASGSGYNNTGNNICRILNHNRDKLDIRCKVIESMGSKENAELLRKGEIDFAILQADWQKSSFYGNSDLYDIEKDAKIRFVTALYDEELAIIVRRDSKINLFQDLQGKIINIGETGTRATFQSIIQYYGWDKKVFTGIRELHGEQQVSALCNGSVDAIATISGTPNKVVEDVSRACEIKLIQVDGNAISALTSKHNEFRSATIPGGTYPGIPNNINTVSVLAVLSTSEDVSEGTVYKISEILNKNLNMQKKGEFQQNDGKTATPHKGAVKFTQNSN</sequence>
<accession>A0ABU5L813</accession>
<comment type="caution">
    <text evidence="3">The sequence shown here is derived from an EMBL/GenBank/DDBJ whole genome shotgun (WGS) entry which is preliminary data.</text>
</comment>
<dbReference type="Gene3D" id="3.40.190.10">
    <property type="entry name" value="Periplasmic binding protein-like II"/>
    <property type="match status" value="2"/>
</dbReference>
<gene>
    <name evidence="3" type="ORF">Cyrtocomes_00558</name>
</gene>
<evidence type="ECO:0000256" key="1">
    <source>
        <dbReference type="SAM" id="MobiDB-lite"/>
    </source>
</evidence>
<dbReference type="PANTHER" id="PTHR42941">
    <property type="entry name" value="SLL1037 PROTEIN"/>
    <property type="match status" value="1"/>
</dbReference>
<keyword evidence="2" id="KW-1133">Transmembrane helix</keyword>
<organism evidence="3 4">
    <name type="scientific">Candidatus Cyrtobacter comes</name>
    <dbReference type="NCBI Taxonomy" id="675776"/>
    <lineage>
        <taxon>Bacteria</taxon>
        <taxon>Pseudomonadati</taxon>
        <taxon>Pseudomonadota</taxon>
        <taxon>Alphaproteobacteria</taxon>
        <taxon>Rickettsiales</taxon>
        <taxon>Candidatus Midichloriaceae</taxon>
        <taxon>Candidatus Cyrtobacter</taxon>
    </lineage>
</organism>
<dbReference type="SUPFAM" id="SSF53850">
    <property type="entry name" value="Periplasmic binding protein-like II"/>
    <property type="match status" value="1"/>
</dbReference>